<evidence type="ECO:0000256" key="3">
    <source>
        <dbReference type="ARBA" id="ARBA00011245"/>
    </source>
</evidence>
<comment type="subunit">
    <text evidence="3">Monomer.</text>
</comment>
<organism evidence="24 25">
    <name type="scientific">Cynoglossus semilaevis</name>
    <name type="common">Tongue sole</name>
    <dbReference type="NCBI Taxonomy" id="244447"/>
    <lineage>
        <taxon>Eukaryota</taxon>
        <taxon>Metazoa</taxon>
        <taxon>Chordata</taxon>
        <taxon>Craniata</taxon>
        <taxon>Vertebrata</taxon>
        <taxon>Euteleostomi</taxon>
        <taxon>Actinopterygii</taxon>
        <taxon>Neopterygii</taxon>
        <taxon>Teleostei</taxon>
        <taxon>Neoteleostei</taxon>
        <taxon>Acanthomorphata</taxon>
        <taxon>Carangaria</taxon>
        <taxon>Pleuronectiformes</taxon>
        <taxon>Pleuronectoidei</taxon>
        <taxon>Cynoglossidae</taxon>
        <taxon>Cynoglossinae</taxon>
        <taxon>Cynoglossus</taxon>
    </lineage>
</organism>
<dbReference type="Gene3D" id="3.40.50.620">
    <property type="entry name" value="HUPs"/>
    <property type="match status" value="1"/>
</dbReference>
<dbReference type="Proteomes" id="UP000265120">
    <property type="component" value="Chromosome 8"/>
</dbReference>
<comment type="function">
    <text evidence="17">Bifunctional enzyme that catalyzes the fourth and fifth sequential steps of CoA biosynthetic pathway. The fourth reaction is catalyzed by the phosphopantetheine adenylyltransferase, coded by the coaD domain; the fifth reaction is catalyzed by the dephospho-CoA kinase, coded by the coaE domain. May act as a point of CoA biosynthesis regulation.</text>
</comment>
<dbReference type="GO" id="GO:0004140">
    <property type="term" value="F:dephospho-CoA kinase activity"/>
    <property type="evidence" value="ECO:0007669"/>
    <property type="project" value="UniProtKB-EC"/>
</dbReference>
<evidence type="ECO:0000256" key="19">
    <source>
        <dbReference type="ARBA" id="ARBA00060696"/>
    </source>
</evidence>
<dbReference type="EC" id="2.7.7.3" evidence="4"/>
<keyword evidence="5" id="KW-0963">Cytoplasm</keyword>
<evidence type="ECO:0000256" key="10">
    <source>
        <dbReference type="ARBA" id="ARBA00022777"/>
    </source>
</evidence>
<evidence type="ECO:0000256" key="18">
    <source>
        <dbReference type="ARBA" id="ARBA00060565"/>
    </source>
</evidence>
<keyword evidence="12" id="KW-0173">Coenzyme A biosynthesis</keyword>
<dbReference type="InParanoid" id="A0A3P8VA96"/>
<dbReference type="NCBIfam" id="TIGR00152">
    <property type="entry name" value="dephospho-CoA kinase"/>
    <property type="match status" value="1"/>
</dbReference>
<dbReference type="GeneTree" id="ENSGT00550000075078"/>
<proteinExistence type="inferred from homology"/>
<evidence type="ECO:0000256" key="7">
    <source>
        <dbReference type="ARBA" id="ARBA00022679"/>
    </source>
</evidence>
<comment type="pathway">
    <text evidence="19">Cofactor biosynthesis; coenzyme A biosynthesis; CoA from (R)-pantothenate: step 5/5.</text>
</comment>
<dbReference type="SUPFAM" id="SSF52374">
    <property type="entry name" value="Nucleotidylyl transferase"/>
    <property type="match status" value="1"/>
</dbReference>
<dbReference type="CDD" id="cd02022">
    <property type="entry name" value="DPCK"/>
    <property type="match status" value="1"/>
</dbReference>
<dbReference type="PANTHER" id="PTHR10695:SF46">
    <property type="entry name" value="BIFUNCTIONAL COENZYME A SYNTHASE-RELATED"/>
    <property type="match status" value="1"/>
</dbReference>
<reference evidence="24" key="2">
    <citation type="submission" date="2025-08" db="UniProtKB">
        <authorList>
            <consortium name="Ensembl"/>
        </authorList>
    </citation>
    <scope>IDENTIFICATION</scope>
</reference>
<dbReference type="InterPro" id="IPR027417">
    <property type="entry name" value="P-loop_NTPase"/>
</dbReference>
<evidence type="ECO:0000256" key="22">
    <source>
        <dbReference type="ARBA" id="ARBA00067394"/>
    </source>
</evidence>
<dbReference type="Pfam" id="PF01121">
    <property type="entry name" value="CoaE"/>
    <property type="match status" value="1"/>
</dbReference>
<keyword evidence="9" id="KW-0547">Nucleotide-binding</keyword>
<dbReference type="GO" id="GO:0004595">
    <property type="term" value="F:pantetheine-phosphate adenylyltransferase activity"/>
    <property type="evidence" value="ECO:0007669"/>
    <property type="project" value="UniProtKB-EC"/>
</dbReference>
<evidence type="ECO:0000259" key="23">
    <source>
        <dbReference type="Pfam" id="PF01467"/>
    </source>
</evidence>
<keyword evidence="8" id="KW-0548">Nucleotidyltransferase</keyword>
<reference evidence="24 25" key="1">
    <citation type="journal article" date="2014" name="Nat. Genet.">
        <title>Whole-genome sequence of a flatfish provides insights into ZW sex chromosome evolution and adaptation to a benthic lifestyle.</title>
        <authorList>
            <person name="Chen S."/>
            <person name="Zhang G."/>
            <person name="Shao C."/>
            <person name="Huang Q."/>
            <person name="Liu G."/>
            <person name="Zhang P."/>
            <person name="Song W."/>
            <person name="An N."/>
            <person name="Chalopin D."/>
            <person name="Volff J.N."/>
            <person name="Hong Y."/>
            <person name="Li Q."/>
            <person name="Sha Z."/>
            <person name="Zhou H."/>
            <person name="Xie M."/>
            <person name="Yu Q."/>
            <person name="Liu Y."/>
            <person name="Xiang H."/>
            <person name="Wang N."/>
            <person name="Wu K."/>
            <person name="Yang C."/>
            <person name="Zhou Q."/>
            <person name="Liao X."/>
            <person name="Yang L."/>
            <person name="Hu Q."/>
            <person name="Zhang J."/>
            <person name="Meng L."/>
            <person name="Jin L."/>
            <person name="Tian Y."/>
            <person name="Lian J."/>
            <person name="Yang J."/>
            <person name="Miao G."/>
            <person name="Liu S."/>
            <person name="Liang Z."/>
            <person name="Yan F."/>
            <person name="Li Y."/>
            <person name="Sun B."/>
            <person name="Zhang H."/>
            <person name="Zhang J."/>
            <person name="Zhu Y."/>
            <person name="Du M."/>
            <person name="Zhao Y."/>
            <person name="Schartl M."/>
            <person name="Tang Q."/>
            <person name="Wang J."/>
        </authorList>
    </citation>
    <scope>NUCLEOTIDE SEQUENCE</scope>
</reference>
<evidence type="ECO:0000256" key="9">
    <source>
        <dbReference type="ARBA" id="ARBA00022741"/>
    </source>
</evidence>
<accession>A0A3P8VA96</accession>
<dbReference type="GO" id="GO:0015937">
    <property type="term" value="P:coenzyme A biosynthetic process"/>
    <property type="evidence" value="ECO:0007669"/>
    <property type="project" value="UniProtKB-KW"/>
</dbReference>
<reference evidence="24" key="3">
    <citation type="submission" date="2025-09" db="UniProtKB">
        <authorList>
            <consortium name="Ensembl"/>
        </authorList>
    </citation>
    <scope>IDENTIFICATION</scope>
</reference>
<keyword evidence="25" id="KW-1185">Reference proteome</keyword>
<comment type="subcellular location">
    <subcellularLocation>
        <location evidence="2">Cytoplasm</location>
    </subcellularLocation>
    <subcellularLocation>
        <location evidence="1">Mitochondrion matrix</location>
    </subcellularLocation>
</comment>
<keyword evidence="14" id="KW-0511">Multifunctional enzyme</keyword>
<dbReference type="FunCoup" id="A0A3P8VA96">
    <property type="interactions" value="1605"/>
</dbReference>
<comment type="pathway">
    <text evidence="18">Cofactor biosynthesis; coenzyme A biosynthesis; CoA from (R)-pantothenate: step 4/5.</text>
</comment>
<comment type="catalytic activity">
    <reaction evidence="15">
        <text>(R)-4'-phosphopantetheine + ATP + H(+) = 3'-dephospho-CoA + diphosphate</text>
        <dbReference type="Rhea" id="RHEA:19801"/>
        <dbReference type="ChEBI" id="CHEBI:15378"/>
        <dbReference type="ChEBI" id="CHEBI:30616"/>
        <dbReference type="ChEBI" id="CHEBI:33019"/>
        <dbReference type="ChEBI" id="CHEBI:57328"/>
        <dbReference type="ChEBI" id="CHEBI:61723"/>
        <dbReference type="EC" id="2.7.7.3"/>
    </reaction>
    <physiologicalReaction direction="left-to-right" evidence="15">
        <dbReference type="Rhea" id="RHEA:19802"/>
    </physiologicalReaction>
</comment>
<keyword evidence="6" id="KW-0597">Phosphoprotein</keyword>
<evidence type="ECO:0000256" key="4">
    <source>
        <dbReference type="ARBA" id="ARBA00012392"/>
    </source>
</evidence>
<evidence type="ECO:0000256" key="14">
    <source>
        <dbReference type="ARBA" id="ARBA00023268"/>
    </source>
</evidence>
<keyword evidence="13" id="KW-0496">Mitochondrion</keyword>
<dbReference type="EC" id="2.7.1.24" evidence="21"/>
<dbReference type="FunFam" id="3.40.50.300:FF:000899">
    <property type="entry name" value="Bifunctional coenzyme A synthase"/>
    <property type="match status" value="1"/>
</dbReference>
<evidence type="ECO:0000256" key="5">
    <source>
        <dbReference type="ARBA" id="ARBA00022490"/>
    </source>
</evidence>
<dbReference type="CDD" id="cd02164">
    <property type="entry name" value="PPAT_CoAS"/>
    <property type="match status" value="1"/>
</dbReference>
<evidence type="ECO:0000313" key="24">
    <source>
        <dbReference type="Ensembl" id="ENSCSEP00000012243.1"/>
    </source>
</evidence>
<dbReference type="PANTHER" id="PTHR10695">
    <property type="entry name" value="DEPHOSPHO-COA KINASE-RELATED"/>
    <property type="match status" value="1"/>
</dbReference>
<comment type="catalytic activity">
    <reaction evidence="16">
        <text>3'-dephospho-CoA + ATP = ADP + CoA + H(+)</text>
        <dbReference type="Rhea" id="RHEA:18245"/>
        <dbReference type="ChEBI" id="CHEBI:15378"/>
        <dbReference type="ChEBI" id="CHEBI:30616"/>
        <dbReference type="ChEBI" id="CHEBI:57287"/>
        <dbReference type="ChEBI" id="CHEBI:57328"/>
        <dbReference type="ChEBI" id="CHEBI:456216"/>
        <dbReference type="EC" id="2.7.1.24"/>
    </reaction>
    <physiologicalReaction direction="left-to-right" evidence="16">
        <dbReference type="Rhea" id="RHEA:18246"/>
    </physiologicalReaction>
</comment>
<dbReference type="Gene3D" id="3.40.50.300">
    <property type="entry name" value="P-loop containing nucleotide triphosphate hydrolases"/>
    <property type="match status" value="1"/>
</dbReference>
<evidence type="ECO:0000256" key="1">
    <source>
        <dbReference type="ARBA" id="ARBA00004305"/>
    </source>
</evidence>
<keyword evidence="10" id="KW-0418">Kinase</keyword>
<dbReference type="InterPro" id="IPR004821">
    <property type="entry name" value="Cyt_trans-like"/>
</dbReference>
<evidence type="ECO:0000256" key="15">
    <source>
        <dbReference type="ARBA" id="ARBA00051310"/>
    </source>
</evidence>
<dbReference type="Ensembl" id="ENSCSET00000012388.1">
    <property type="protein sequence ID" value="ENSCSEP00000012243.1"/>
    <property type="gene ID" value="ENSCSEG00000007894.1"/>
</dbReference>
<dbReference type="PROSITE" id="PS51219">
    <property type="entry name" value="DPCK"/>
    <property type="match status" value="1"/>
</dbReference>
<evidence type="ECO:0000256" key="8">
    <source>
        <dbReference type="ARBA" id="ARBA00022695"/>
    </source>
</evidence>
<comment type="similarity">
    <text evidence="20">In the central section; belongs to the eukaryotic CoaD family.</text>
</comment>
<evidence type="ECO:0000313" key="25">
    <source>
        <dbReference type="Proteomes" id="UP000265120"/>
    </source>
</evidence>
<dbReference type="STRING" id="244447.ENSCSEP00000012243"/>
<evidence type="ECO:0000256" key="17">
    <source>
        <dbReference type="ARBA" id="ARBA00059677"/>
    </source>
</evidence>
<dbReference type="FunFam" id="3.40.50.620:FF:000089">
    <property type="entry name" value="Bifunctional coenzyme A synthase"/>
    <property type="match status" value="1"/>
</dbReference>
<evidence type="ECO:0000256" key="11">
    <source>
        <dbReference type="ARBA" id="ARBA00022840"/>
    </source>
</evidence>
<name>A0A3P8VA96_CYNSE</name>
<dbReference type="GO" id="GO:0005759">
    <property type="term" value="C:mitochondrial matrix"/>
    <property type="evidence" value="ECO:0007669"/>
    <property type="project" value="UniProtKB-SubCell"/>
</dbReference>
<feature type="domain" description="Cytidyltransferase-like" evidence="23">
    <location>
        <begin position="205"/>
        <end position="344"/>
    </location>
</feature>
<dbReference type="HAMAP" id="MF_00376">
    <property type="entry name" value="Dephospho_CoA_kinase"/>
    <property type="match status" value="1"/>
</dbReference>
<dbReference type="SUPFAM" id="SSF52540">
    <property type="entry name" value="P-loop containing nucleoside triphosphate hydrolases"/>
    <property type="match status" value="1"/>
</dbReference>
<evidence type="ECO:0000256" key="2">
    <source>
        <dbReference type="ARBA" id="ARBA00004496"/>
    </source>
</evidence>
<dbReference type="Pfam" id="PF01467">
    <property type="entry name" value="CTP_transf_like"/>
    <property type="match status" value="1"/>
</dbReference>
<protein>
    <recommendedName>
        <fullName evidence="22">Bifunctional coenzyme A synthase</fullName>
        <ecNumber evidence="21">2.7.1.24</ecNumber>
        <ecNumber evidence="4">2.7.7.3</ecNumber>
    </recommendedName>
</protein>
<sequence>MRVSRCDISVPPTSIMSMFSTGVLVLTSPLHTLPLRIAPVLSYASQLVERTLYVHLQPGLNLANGNQPWPVFIPPVVDVSTLISCLYSKAADVCGHLDVRVLLTNIGSQSSASSGNAVTSCPFPTPQHLSHSPDVLLTDFPLKDRGQSHQITQCLQKYTGHCYVCGPSLPSVLLHPQLMKLLEKEEEQKEPEKQPEVLGTYTDVVVGGTFDRLHGAHKTLLNISCLLTNKRLLIGVCSEIMLQKKVLKELIEPYSLRVQKLKEFLEDIKPSIECEIVPLDDPFGESVVDPLLQCIVVSEETRRGGEAVNKRRADNDLPALVIHEIQLLKDAHHSEVEEEKISSSSLRSRLLGTLLTPPRESSHLPPLPYVIGLTGGSGSGKSSIAMRLEALGAVRIDCDKLGHEVYEPGTAAYNRVLEEFGADIMNDDKTINRRALGKTVFGNQERLKALTNILWPEIALLVKKRINQAREEGERICVVDAAVLLEAGWTDMVHEVWVSVIPEEEAILRIQERDGVTREDALRRLESQWPAAKQVQHANVVLSTLWEPEVTQKQVLKAWKLLQKRIQKGAGSQ</sequence>
<dbReference type="InterPro" id="IPR014729">
    <property type="entry name" value="Rossmann-like_a/b/a_fold"/>
</dbReference>
<evidence type="ECO:0000256" key="21">
    <source>
        <dbReference type="ARBA" id="ARBA00066359"/>
    </source>
</evidence>
<keyword evidence="7" id="KW-0808">Transferase</keyword>
<evidence type="ECO:0000256" key="12">
    <source>
        <dbReference type="ARBA" id="ARBA00022993"/>
    </source>
</evidence>
<dbReference type="AlphaFoldDB" id="A0A3P8VA96"/>
<dbReference type="NCBIfam" id="NF001985">
    <property type="entry name" value="PRK00777.1"/>
    <property type="match status" value="1"/>
</dbReference>
<evidence type="ECO:0000256" key="6">
    <source>
        <dbReference type="ARBA" id="ARBA00022553"/>
    </source>
</evidence>
<evidence type="ECO:0000256" key="13">
    <source>
        <dbReference type="ARBA" id="ARBA00023128"/>
    </source>
</evidence>
<dbReference type="InterPro" id="IPR001977">
    <property type="entry name" value="Depp_CoAkinase"/>
</dbReference>
<dbReference type="GO" id="GO:0005524">
    <property type="term" value="F:ATP binding"/>
    <property type="evidence" value="ECO:0007669"/>
    <property type="project" value="UniProtKB-KW"/>
</dbReference>
<keyword evidence="11" id="KW-0067">ATP-binding</keyword>
<evidence type="ECO:0000256" key="20">
    <source>
        <dbReference type="ARBA" id="ARBA00061673"/>
    </source>
</evidence>
<evidence type="ECO:0000256" key="16">
    <source>
        <dbReference type="ARBA" id="ARBA00051912"/>
    </source>
</evidence>